<dbReference type="CDD" id="cd16378">
    <property type="entry name" value="CcmH_N"/>
    <property type="match status" value="1"/>
</dbReference>
<keyword evidence="10" id="KW-1185">Reference proteome</keyword>
<evidence type="ECO:0000256" key="5">
    <source>
        <dbReference type="ARBA" id="ARBA00022748"/>
    </source>
</evidence>
<name>A0A1I1HNI1_9GAMM</name>
<dbReference type="Gene3D" id="1.10.8.640">
    <property type="entry name" value="Cytochrome C biogenesis protein"/>
    <property type="match status" value="1"/>
</dbReference>
<comment type="similarity">
    <text evidence="1 7">Belongs to the CcmH/CycL/Ccl2/NrfF family.</text>
</comment>
<dbReference type="AlphaFoldDB" id="A0A1I1HNI1"/>
<keyword evidence="5" id="KW-0201">Cytochrome c-type biogenesis</keyword>
<feature type="chain" id="PRO_5011327948" description="Cytochrome c-type biogenesis protein" evidence="7">
    <location>
        <begin position="19"/>
        <end position="159"/>
    </location>
</feature>
<dbReference type="GO" id="GO:0005886">
    <property type="term" value="C:plasma membrane"/>
    <property type="evidence" value="ECO:0007669"/>
    <property type="project" value="TreeGrafter"/>
</dbReference>
<feature type="domain" description="CcmH/CycL/Ccl2/NrfF N-terminal" evidence="8">
    <location>
        <begin position="7"/>
        <end position="143"/>
    </location>
</feature>
<evidence type="ECO:0000313" key="10">
    <source>
        <dbReference type="Proteomes" id="UP000198862"/>
    </source>
</evidence>
<dbReference type="RefSeq" id="WP_091981480.1">
    <property type="nucleotide sequence ID" value="NZ_FOLO01000006.1"/>
</dbReference>
<organism evidence="9 10">
    <name type="scientific">Pseudoalteromonas denitrificans DSM 6059</name>
    <dbReference type="NCBI Taxonomy" id="1123010"/>
    <lineage>
        <taxon>Bacteria</taxon>
        <taxon>Pseudomonadati</taxon>
        <taxon>Pseudomonadota</taxon>
        <taxon>Gammaproteobacteria</taxon>
        <taxon>Alteromonadales</taxon>
        <taxon>Pseudoalteromonadaceae</taxon>
        <taxon>Pseudoalteromonas</taxon>
    </lineage>
</organism>
<comment type="function">
    <text evidence="7">Possible subunit of a heme lyase.</text>
</comment>
<dbReference type="GO" id="GO:0046872">
    <property type="term" value="F:metal ion binding"/>
    <property type="evidence" value="ECO:0007669"/>
    <property type="project" value="UniProtKB-KW"/>
</dbReference>
<dbReference type="PANTHER" id="PTHR47870:SF1">
    <property type="entry name" value="CYTOCHROME C-TYPE BIOGENESIS PROTEIN CCMH"/>
    <property type="match status" value="1"/>
</dbReference>
<keyword evidence="2 7" id="KW-0349">Heme</keyword>
<keyword evidence="3 7" id="KW-0479">Metal-binding</keyword>
<keyword evidence="7" id="KW-0812">Transmembrane</keyword>
<accession>A0A1I1HNI1</accession>
<gene>
    <name evidence="9" type="ORF">SAMN02745724_01181</name>
</gene>
<dbReference type="GO" id="GO:0017004">
    <property type="term" value="P:cytochrome complex assembly"/>
    <property type="evidence" value="ECO:0007669"/>
    <property type="project" value="UniProtKB-KW"/>
</dbReference>
<proteinExistence type="inferred from homology"/>
<keyword evidence="7" id="KW-1133">Transmembrane helix</keyword>
<keyword evidence="6 7" id="KW-0408">Iron</keyword>
<dbReference type="InterPro" id="IPR038297">
    <property type="entry name" value="CcmH/CycL/NrfF/Ccl2_sf"/>
</dbReference>
<evidence type="ECO:0000256" key="3">
    <source>
        <dbReference type="ARBA" id="ARBA00022723"/>
    </source>
</evidence>
<evidence type="ECO:0000313" key="9">
    <source>
        <dbReference type="EMBL" id="SFC22570.1"/>
    </source>
</evidence>
<feature type="transmembrane region" description="Helical" evidence="7">
    <location>
        <begin position="102"/>
        <end position="121"/>
    </location>
</feature>
<evidence type="ECO:0000256" key="7">
    <source>
        <dbReference type="RuleBase" id="RU364112"/>
    </source>
</evidence>
<dbReference type="STRING" id="1123010.SAMN02745724_01181"/>
<keyword evidence="4 7" id="KW-0732">Signal</keyword>
<reference evidence="9 10" key="1">
    <citation type="submission" date="2016-10" db="EMBL/GenBank/DDBJ databases">
        <authorList>
            <person name="de Groot N.N."/>
        </authorList>
    </citation>
    <scope>NUCLEOTIDE SEQUENCE [LARGE SCALE GENOMIC DNA]</scope>
    <source>
        <strain evidence="9 10">DSM 6059</strain>
    </source>
</reference>
<dbReference type="Pfam" id="PF03918">
    <property type="entry name" value="CcmH"/>
    <property type="match status" value="1"/>
</dbReference>
<keyword evidence="7" id="KW-0472">Membrane</keyword>
<evidence type="ECO:0000256" key="1">
    <source>
        <dbReference type="ARBA" id="ARBA00010342"/>
    </source>
</evidence>
<evidence type="ECO:0000259" key="8">
    <source>
        <dbReference type="Pfam" id="PF03918"/>
    </source>
</evidence>
<dbReference type="EMBL" id="FOLO01000006">
    <property type="protein sequence ID" value="SFC22570.1"/>
    <property type="molecule type" value="Genomic_DNA"/>
</dbReference>
<dbReference type="FunFam" id="1.10.8.640:FF:000001">
    <property type="entry name" value="Cytochrome c-type biogenesis protein"/>
    <property type="match status" value="1"/>
</dbReference>
<dbReference type="InterPro" id="IPR005616">
    <property type="entry name" value="CcmH/CycL/Ccl2/NrfF_N"/>
</dbReference>
<dbReference type="Proteomes" id="UP000198862">
    <property type="component" value="Unassembled WGS sequence"/>
</dbReference>
<evidence type="ECO:0000256" key="4">
    <source>
        <dbReference type="ARBA" id="ARBA00022729"/>
    </source>
</evidence>
<sequence>MKYFLFVLLMSFSAVTFAVEEAQTFHNEQQAKLFKELSLELRCPKCQNQNIADSNAVVAKDLRDKVIELVKKNESKDYIVDYMIDRYGYFVHYKPPVTASTLVLWILPILFVLIGFGSIVFRQKKSSLKQDWSDKDEDKLSKLILKYQNTSVEDKQELS</sequence>
<dbReference type="OrthoDB" id="9804975at2"/>
<dbReference type="PANTHER" id="PTHR47870">
    <property type="entry name" value="CYTOCHROME C-TYPE BIOGENESIS PROTEIN CCMH"/>
    <property type="match status" value="1"/>
</dbReference>
<evidence type="ECO:0000256" key="6">
    <source>
        <dbReference type="ARBA" id="ARBA00023004"/>
    </source>
</evidence>
<feature type="signal peptide" evidence="7">
    <location>
        <begin position="1"/>
        <end position="18"/>
    </location>
</feature>
<dbReference type="InterPro" id="IPR051263">
    <property type="entry name" value="C-type_cytochrome_biogenesis"/>
</dbReference>
<protein>
    <recommendedName>
        <fullName evidence="7">Cytochrome c-type biogenesis protein</fullName>
    </recommendedName>
</protein>
<evidence type="ECO:0000256" key="2">
    <source>
        <dbReference type="ARBA" id="ARBA00022617"/>
    </source>
</evidence>